<evidence type="ECO:0000313" key="4">
    <source>
        <dbReference type="EMBL" id="KAK3888240.1"/>
    </source>
</evidence>
<organism evidence="4 5">
    <name type="scientific">Petrolisthes cinctipes</name>
    <name type="common">Flat porcelain crab</name>
    <dbReference type="NCBI Taxonomy" id="88211"/>
    <lineage>
        <taxon>Eukaryota</taxon>
        <taxon>Metazoa</taxon>
        <taxon>Ecdysozoa</taxon>
        <taxon>Arthropoda</taxon>
        <taxon>Crustacea</taxon>
        <taxon>Multicrustacea</taxon>
        <taxon>Malacostraca</taxon>
        <taxon>Eumalacostraca</taxon>
        <taxon>Eucarida</taxon>
        <taxon>Decapoda</taxon>
        <taxon>Pleocyemata</taxon>
        <taxon>Anomura</taxon>
        <taxon>Galatheoidea</taxon>
        <taxon>Porcellanidae</taxon>
        <taxon>Petrolisthes</taxon>
    </lineage>
</organism>
<evidence type="ECO:0000256" key="1">
    <source>
        <dbReference type="ARBA" id="ARBA00022729"/>
    </source>
</evidence>
<feature type="region of interest" description="Disordered" evidence="3">
    <location>
        <begin position="240"/>
        <end position="259"/>
    </location>
</feature>
<feature type="compositionally biased region" description="Polar residues" evidence="3">
    <location>
        <begin position="12"/>
        <end position="21"/>
    </location>
</feature>
<accession>A0AAE1G8X5</accession>
<evidence type="ECO:0000256" key="3">
    <source>
        <dbReference type="SAM" id="MobiDB-lite"/>
    </source>
</evidence>
<dbReference type="PANTHER" id="PTHR36489">
    <property type="entry name" value="PROTEIN-COUPLED RECEPTOR GPR1, PUTATIVE-RELATED"/>
    <property type="match status" value="1"/>
</dbReference>
<gene>
    <name evidence="4" type="ORF">Pcinc_007682</name>
</gene>
<dbReference type="Pfam" id="PF04886">
    <property type="entry name" value="PT"/>
    <property type="match status" value="1"/>
</dbReference>
<feature type="compositionally biased region" description="Low complexity" evidence="3">
    <location>
        <begin position="127"/>
        <end position="136"/>
    </location>
</feature>
<proteinExistence type="predicted"/>
<sequence>MVGRGGGMRATTLRQVTTGRTINLKHTKRRTSTRTPPGMSNQSTHIPTNQITNSPTNQPTSSPTNPPTYSPTKPPTNQPTYSPTNPPTNQATPQQPNQPTNKPTNPSTNQPTHQPPNQPTHQPPNQPLNQPTHQPPVRVMHSVSQTFRAPQSSHESPILLPLLLNILKSEAPDTVHYQGKEQGGDRRGGGRGCICHSPLFHSATLLSSNPSLTIFSSPCHTSSLFHVFPSPLYSTLTPRLHSPLQQPHSSTHQSPHQLKNQPLVSTHHKPLISTCFSTQSFSRSSPTSPVSQSVSQSFSPLIHHYPSCL</sequence>
<dbReference type="PRINTS" id="PR01217">
    <property type="entry name" value="PRICHEXTENSN"/>
</dbReference>
<name>A0AAE1G8X5_PETCI</name>
<feature type="compositionally biased region" description="Polar residues" evidence="3">
    <location>
        <begin position="33"/>
        <end position="51"/>
    </location>
</feature>
<keyword evidence="1" id="KW-0732">Signal</keyword>
<keyword evidence="5" id="KW-1185">Reference proteome</keyword>
<dbReference type="EMBL" id="JAWQEG010000576">
    <property type="protein sequence ID" value="KAK3888240.1"/>
    <property type="molecule type" value="Genomic_DNA"/>
</dbReference>
<feature type="compositionally biased region" description="Low complexity" evidence="3">
    <location>
        <begin position="87"/>
        <end position="112"/>
    </location>
</feature>
<feature type="compositionally biased region" description="Pro residues" evidence="3">
    <location>
        <begin position="113"/>
        <end position="126"/>
    </location>
</feature>
<protein>
    <submittedName>
        <fullName evidence="4">Uncharacterized protein</fullName>
    </submittedName>
</protein>
<dbReference type="PANTHER" id="PTHR36489:SF2">
    <property type="entry name" value="APPLE DOMAIN-CONTAINING PROTEIN"/>
    <property type="match status" value="1"/>
</dbReference>
<feature type="region of interest" description="Disordered" evidence="3">
    <location>
        <begin position="1"/>
        <end position="136"/>
    </location>
</feature>
<keyword evidence="2" id="KW-0677">Repeat</keyword>
<reference evidence="4" key="1">
    <citation type="submission" date="2023-10" db="EMBL/GenBank/DDBJ databases">
        <title>Genome assemblies of two species of porcelain crab, Petrolisthes cinctipes and Petrolisthes manimaculis (Anomura: Porcellanidae).</title>
        <authorList>
            <person name="Angst P."/>
        </authorList>
    </citation>
    <scope>NUCLEOTIDE SEQUENCE</scope>
    <source>
        <strain evidence="4">PB745_01</strain>
        <tissue evidence="4">Gill</tissue>
    </source>
</reference>
<dbReference type="AlphaFoldDB" id="A0AAE1G8X5"/>
<comment type="caution">
    <text evidence="4">The sequence shown here is derived from an EMBL/GenBank/DDBJ whole genome shotgun (WGS) entry which is preliminary data.</text>
</comment>
<evidence type="ECO:0000256" key="2">
    <source>
        <dbReference type="ARBA" id="ARBA00022737"/>
    </source>
</evidence>
<dbReference type="InterPro" id="IPR006970">
    <property type="entry name" value="PT"/>
</dbReference>
<evidence type="ECO:0000313" key="5">
    <source>
        <dbReference type="Proteomes" id="UP001286313"/>
    </source>
</evidence>
<feature type="compositionally biased region" description="Low complexity" evidence="3">
    <location>
        <begin position="52"/>
        <end position="63"/>
    </location>
</feature>
<feature type="compositionally biased region" description="Pro residues" evidence="3">
    <location>
        <begin position="64"/>
        <end position="77"/>
    </location>
</feature>
<feature type="compositionally biased region" description="Basic residues" evidence="3">
    <location>
        <begin position="23"/>
        <end position="32"/>
    </location>
</feature>
<dbReference type="Proteomes" id="UP001286313">
    <property type="component" value="Unassembled WGS sequence"/>
</dbReference>